<dbReference type="FunFam" id="1.10.3380.30:FF:000001">
    <property type="entry name" value="Ski2 ATP-dependent RNA helicase"/>
    <property type="match status" value="1"/>
</dbReference>
<dbReference type="Pfam" id="PF00271">
    <property type="entry name" value="Helicase_C"/>
    <property type="match status" value="1"/>
</dbReference>
<evidence type="ECO:0000256" key="5">
    <source>
        <dbReference type="ARBA" id="ARBA00022806"/>
    </source>
</evidence>
<dbReference type="SMART" id="SM01142">
    <property type="entry name" value="DSHCT"/>
    <property type="match status" value="1"/>
</dbReference>
<dbReference type="Pfam" id="PF13234">
    <property type="entry name" value="MTR4_beta-barrel"/>
    <property type="match status" value="1"/>
</dbReference>
<dbReference type="Gene3D" id="3.40.50.300">
    <property type="entry name" value="P-loop containing nucleotide triphosphate hydrolases"/>
    <property type="match status" value="2"/>
</dbReference>
<feature type="region of interest" description="Disordered" evidence="8">
    <location>
        <begin position="206"/>
        <end position="263"/>
    </location>
</feature>
<dbReference type="InterPro" id="IPR014001">
    <property type="entry name" value="Helicase_ATP-bd"/>
</dbReference>
<feature type="region of interest" description="Disordered" evidence="8">
    <location>
        <begin position="276"/>
        <end position="350"/>
    </location>
</feature>
<keyword evidence="6" id="KW-0067">ATP-binding</keyword>
<dbReference type="InterPro" id="IPR001650">
    <property type="entry name" value="Helicase_C-like"/>
</dbReference>
<keyword evidence="2" id="KW-0963">Cytoplasm</keyword>
<dbReference type="Pfam" id="PF00270">
    <property type="entry name" value="DEAD"/>
    <property type="match status" value="1"/>
</dbReference>
<dbReference type="PROSITE" id="PS51194">
    <property type="entry name" value="HELICASE_CTER"/>
    <property type="match status" value="1"/>
</dbReference>
<proteinExistence type="predicted"/>
<name>A0A9N8E7S2_9STRA</name>
<keyword evidence="12" id="KW-1185">Reference proteome</keyword>
<dbReference type="SUPFAM" id="SSF52540">
    <property type="entry name" value="P-loop containing nucleoside triphosphate hydrolases"/>
    <property type="match status" value="1"/>
</dbReference>
<comment type="caution">
    <text evidence="11">The sequence shown here is derived from an EMBL/GenBank/DDBJ whole genome shotgun (WGS) entry which is preliminary data.</text>
</comment>
<dbReference type="GO" id="GO:0005524">
    <property type="term" value="F:ATP binding"/>
    <property type="evidence" value="ECO:0007669"/>
    <property type="project" value="UniProtKB-KW"/>
</dbReference>
<dbReference type="CDD" id="cd18795">
    <property type="entry name" value="SF2_C_Ski2"/>
    <property type="match status" value="1"/>
</dbReference>
<evidence type="ECO:0000256" key="6">
    <source>
        <dbReference type="ARBA" id="ARBA00022840"/>
    </source>
</evidence>
<dbReference type="EMBL" id="CAICTM010000586">
    <property type="protein sequence ID" value="CAB9513364.1"/>
    <property type="molecule type" value="Genomic_DNA"/>
</dbReference>
<keyword evidence="7" id="KW-0694">RNA-binding</keyword>
<dbReference type="SMART" id="SM00487">
    <property type="entry name" value="DEXDc"/>
    <property type="match status" value="1"/>
</dbReference>
<feature type="compositionally biased region" description="Basic and acidic residues" evidence="8">
    <location>
        <begin position="386"/>
        <end position="399"/>
    </location>
</feature>
<dbReference type="GO" id="GO:0004386">
    <property type="term" value="F:helicase activity"/>
    <property type="evidence" value="ECO:0007669"/>
    <property type="project" value="UniProtKB-KW"/>
</dbReference>
<feature type="region of interest" description="Disordered" evidence="8">
    <location>
        <begin position="364"/>
        <end position="400"/>
    </location>
</feature>
<evidence type="ECO:0000256" key="8">
    <source>
        <dbReference type="SAM" id="MobiDB-lite"/>
    </source>
</evidence>
<dbReference type="InterPro" id="IPR050699">
    <property type="entry name" value="RNA-DNA_Helicase"/>
</dbReference>
<dbReference type="GO" id="GO:0016787">
    <property type="term" value="F:hydrolase activity"/>
    <property type="evidence" value="ECO:0007669"/>
    <property type="project" value="UniProtKB-KW"/>
</dbReference>
<dbReference type="Pfam" id="PF21408">
    <property type="entry name" value="MTR4-like_stalk"/>
    <property type="match status" value="1"/>
</dbReference>
<evidence type="ECO:0000256" key="1">
    <source>
        <dbReference type="ARBA" id="ARBA00004496"/>
    </source>
</evidence>
<dbReference type="FunFam" id="3.40.50.300:FF:000447">
    <property type="entry name" value="helicase SKI2W isoform X2"/>
    <property type="match status" value="1"/>
</dbReference>
<dbReference type="PROSITE" id="PS51192">
    <property type="entry name" value="HELICASE_ATP_BIND_1"/>
    <property type="match status" value="1"/>
</dbReference>
<keyword evidence="3" id="KW-0547">Nucleotide-binding</keyword>
<sequence>MSLSVEKLLHLLEEDRSKREDQAARKPSTVLQKNVQEVWQKHGVLAPLQGSWKRPIPDHLYQCSLSAPQTTLATLSSLPRSIRSRLPQAKQKDEVVEVPLAYIQIDEEGTEGGDPMAAGAKKRQLGGNLSNKLSEYTRGVSGQCRPFRAGGLGTDETTAASEEIDSFLSQQAVKDALEVLEKGSEASWKDGTIIKAPPGVDFKVGLSWDDVHGKPKDDNPAQEPEEPFVEDSEQPKIDLLVDHSEEPDSWAEPPIGAAQATSFGTTTLWTAQDFLDDDSLFGSSDGGDSDSDEIVVKKKGKKPLKDMFDDSSDSDEDGGNEDEQVDETQDSIPPPQAEDNDSNPAEVSTDAGEVDELLLELSLPESGDLDKKQKTSVADNNNPLELAERQSRDQQDSTRKSWANTKLLPIDDINAWIPNPAMTFPFALDGFQQQAIVRLERNESVFVAAHTSAGKTVVAEYAVALARQRATRCIYTSPIKALSNQKFRDFSLKFGAENVGLITGDMQINADDSSCIIMTTEILRSMLYRGADLIRDIEWVIFDEVHYINDTERGVVWEEVIIMLPAYVNLVFLSATTPNTIDFSDWIGRTKRKPVHVVRTDYRPVPLSHHIWAGLKLHKILEGKGGFLEKGYAEAATALLPSSAKDSGKKGSGQKPKPTGRQPTGSKQLAWQAQGSKQNWMSLVRYLDRELLTPTVVFSFSKKKCEEISGMLRSLDLNTAAERGLVKGFTLQTRARLSELDSKLPQVLTLCEMVERGIGVHHGGLLPILKEMVEILFSRNLIKVLFATETFAMGVNMPARSVVFNSIRKHDGTQFRTLQPGEYVQMAGRAGRRGLDTVGTVILCAFGTEPPPMPQLRNMLTGQSTLLKSQFRLTYNMILNLLRVEEMSVESMIKRSFSEFAAQRALTANEYPKLLARGTHTLKKLDEAFQADTELRIGLEDVEPYFAICSELLSANNKLLSRVMEATTGSGEGVLQPGRLVLVTAARKLNLVRAPALVLRVSGRKPGTKEQSTIICLALLPESYVSSADDAVNDLKGSKMPAKVGYIGSAERRYFHICEVGLGEVFAVTSTKHKIEVKELLNDGPGKSQGDNRGFFAAAPSVGRKAEPGDPFAGMKSLGAARGKTSESADSFGRPSRTGQGIDEAMKYLVAAEEKEREVGNPIMDLKDCSRCGGDAIEFHQLYDHIADLLDQVRSFASHRHPGLERVYTPFERKETLRNKVDALRHLLSNESLNLFPDFLQRKQVLMKLGYVDENETVCVKGRVACEVNTCDELIATELVFEGILNDLEPPEIVAALSSLVFQEKNNEDLDVELPETLRACCTQMKLIAKNLGVLQKACGLEIDPLEYCDNSLKFGLVHVVYEWALGVPFAKICELTLVQEGSIVRCMTRLDELCREIRNCSRVVGNPSLYRKMEICSVSIKRDIVFASSLYVS</sequence>
<comment type="subcellular location">
    <subcellularLocation>
        <location evidence="1">Cytoplasm</location>
    </subcellularLocation>
</comment>
<feature type="compositionally biased region" description="Acidic residues" evidence="8">
    <location>
        <begin position="309"/>
        <end position="329"/>
    </location>
</feature>
<dbReference type="Proteomes" id="UP001153069">
    <property type="component" value="Unassembled WGS sequence"/>
</dbReference>
<dbReference type="InterPro" id="IPR012961">
    <property type="entry name" value="Ski2/MTR4_C"/>
</dbReference>
<evidence type="ECO:0000313" key="12">
    <source>
        <dbReference type="Proteomes" id="UP001153069"/>
    </source>
</evidence>
<dbReference type="GO" id="GO:0003723">
    <property type="term" value="F:RNA binding"/>
    <property type="evidence" value="ECO:0007669"/>
    <property type="project" value="UniProtKB-KW"/>
</dbReference>
<dbReference type="InterPro" id="IPR027417">
    <property type="entry name" value="P-loop_NTPase"/>
</dbReference>
<evidence type="ECO:0000256" key="3">
    <source>
        <dbReference type="ARBA" id="ARBA00022741"/>
    </source>
</evidence>
<dbReference type="Gene3D" id="1.10.3380.30">
    <property type="match status" value="2"/>
</dbReference>
<dbReference type="Pfam" id="PF08148">
    <property type="entry name" value="DSHCT"/>
    <property type="match status" value="1"/>
</dbReference>
<evidence type="ECO:0000256" key="2">
    <source>
        <dbReference type="ARBA" id="ARBA00022490"/>
    </source>
</evidence>
<keyword evidence="4" id="KW-0378">Hydrolase</keyword>
<reference evidence="11" key="1">
    <citation type="submission" date="2020-06" db="EMBL/GenBank/DDBJ databases">
        <authorList>
            <consortium name="Plant Systems Biology data submission"/>
        </authorList>
    </citation>
    <scope>NUCLEOTIDE SEQUENCE</scope>
    <source>
        <strain evidence="11">D6</strain>
    </source>
</reference>
<evidence type="ECO:0000256" key="7">
    <source>
        <dbReference type="ARBA" id="ARBA00022884"/>
    </source>
</evidence>
<protein>
    <submittedName>
        <fullName evidence="11">Viralicidic activity 2-like 2</fullName>
    </submittedName>
</protein>
<evidence type="ECO:0000313" key="11">
    <source>
        <dbReference type="EMBL" id="CAB9513364.1"/>
    </source>
</evidence>
<organism evidence="11 12">
    <name type="scientific">Seminavis robusta</name>
    <dbReference type="NCBI Taxonomy" id="568900"/>
    <lineage>
        <taxon>Eukaryota</taxon>
        <taxon>Sar</taxon>
        <taxon>Stramenopiles</taxon>
        <taxon>Ochrophyta</taxon>
        <taxon>Bacillariophyta</taxon>
        <taxon>Bacillariophyceae</taxon>
        <taxon>Bacillariophycidae</taxon>
        <taxon>Naviculales</taxon>
        <taxon>Naviculaceae</taxon>
        <taxon>Seminavis</taxon>
    </lineage>
</organism>
<feature type="domain" description="Helicase ATP-binding" evidence="9">
    <location>
        <begin position="436"/>
        <end position="595"/>
    </location>
</feature>
<dbReference type="InterPro" id="IPR048392">
    <property type="entry name" value="MTR4-like_stalk"/>
</dbReference>
<evidence type="ECO:0000259" key="9">
    <source>
        <dbReference type="PROSITE" id="PS51192"/>
    </source>
</evidence>
<feature type="region of interest" description="Disordered" evidence="8">
    <location>
        <begin position="643"/>
        <end position="669"/>
    </location>
</feature>
<dbReference type="OrthoDB" id="64767at2759"/>
<dbReference type="GO" id="GO:0070478">
    <property type="term" value="P:nuclear-transcribed mRNA catabolic process, 3'-5' exonucleolytic nonsense-mediated decay"/>
    <property type="evidence" value="ECO:0007669"/>
    <property type="project" value="TreeGrafter"/>
</dbReference>
<feature type="compositionally biased region" description="Basic and acidic residues" evidence="8">
    <location>
        <begin position="233"/>
        <end position="246"/>
    </location>
</feature>
<feature type="domain" description="Helicase C-terminal" evidence="10">
    <location>
        <begin position="711"/>
        <end position="879"/>
    </location>
</feature>
<dbReference type="GO" id="GO:0055087">
    <property type="term" value="C:Ski complex"/>
    <property type="evidence" value="ECO:0007669"/>
    <property type="project" value="TreeGrafter"/>
</dbReference>
<dbReference type="SMART" id="SM00490">
    <property type="entry name" value="HELICc"/>
    <property type="match status" value="1"/>
</dbReference>
<dbReference type="FunFam" id="3.40.50.300:FF:000354">
    <property type="entry name" value="ATP-dependent RNA helicase SKI2"/>
    <property type="match status" value="1"/>
</dbReference>
<accession>A0A9N8E7S2</accession>
<evidence type="ECO:0000259" key="10">
    <source>
        <dbReference type="PROSITE" id="PS51194"/>
    </source>
</evidence>
<dbReference type="InterPro" id="IPR025696">
    <property type="entry name" value="Beta-barrel_MTR4"/>
</dbReference>
<dbReference type="InterPro" id="IPR011545">
    <property type="entry name" value="DEAD/DEAH_box_helicase_dom"/>
</dbReference>
<dbReference type="PANTHER" id="PTHR12131:SF1">
    <property type="entry name" value="ATP-DEPENDENT RNA HELICASE SUPV3L1, MITOCHONDRIAL-RELATED"/>
    <property type="match status" value="1"/>
</dbReference>
<dbReference type="PANTHER" id="PTHR12131">
    <property type="entry name" value="ATP-DEPENDENT RNA AND DNA HELICASE"/>
    <property type="match status" value="1"/>
</dbReference>
<gene>
    <name evidence="11" type="ORF">SEMRO_587_G171320.1</name>
</gene>
<evidence type="ECO:0000256" key="4">
    <source>
        <dbReference type="ARBA" id="ARBA00022801"/>
    </source>
</evidence>
<feature type="compositionally biased region" description="Acidic residues" evidence="8">
    <location>
        <begin position="223"/>
        <end position="232"/>
    </location>
</feature>
<feature type="compositionally biased region" description="Basic and acidic residues" evidence="8">
    <location>
        <begin position="209"/>
        <end position="219"/>
    </location>
</feature>
<keyword evidence="5" id="KW-0347">Helicase</keyword>